<dbReference type="InterPro" id="IPR051183">
    <property type="entry name" value="U1_U11-U12_snRNP_70-35kDa"/>
</dbReference>
<dbReference type="PANTHER" id="PTHR13952:SF6">
    <property type="entry name" value="U11_U12 SMALL NUCLEAR RIBONUCLEOPROTEIN 35 KDA PROTEIN"/>
    <property type="match status" value="1"/>
</dbReference>
<proteinExistence type="predicted"/>
<evidence type="ECO:0000256" key="2">
    <source>
        <dbReference type="ARBA" id="ARBA00023242"/>
    </source>
</evidence>
<dbReference type="InterPro" id="IPR012677">
    <property type="entry name" value="Nucleotide-bd_a/b_plait_sf"/>
</dbReference>
<dbReference type="PANTHER" id="PTHR13952">
    <property type="entry name" value="U1 SMALL NUCLEAR RIBONUCLEOPROTEIN 70 KD"/>
    <property type="match status" value="1"/>
</dbReference>
<dbReference type="PROSITE" id="PS50102">
    <property type="entry name" value="RRM"/>
    <property type="match status" value="1"/>
</dbReference>
<keyword evidence="2" id="KW-0539">Nucleus</keyword>
<keyword evidence="3" id="KW-0694">RNA-binding</keyword>
<evidence type="ECO:0000259" key="4">
    <source>
        <dbReference type="PROSITE" id="PS50102"/>
    </source>
</evidence>
<organism evidence="5 6">
    <name type="scientific">Bonamia ostreae</name>
    <dbReference type="NCBI Taxonomy" id="126728"/>
    <lineage>
        <taxon>Eukaryota</taxon>
        <taxon>Sar</taxon>
        <taxon>Rhizaria</taxon>
        <taxon>Endomyxa</taxon>
        <taxon>Ascetosporea</taxon>
        <taxon>Haplosporida</taxon>
        <taxon>Bonamia</taxon>
    </lineage>
</organism>
<comment type="caution">
    <text evidence="5">The sequence shown here is derived from an EMBL/GenBank/DDBJ whole genome shotgun (WGS) entry which is preliminary data.</text>
</comment>
<dbReference type="Gene3D" id="3.30.70.330">
    <property type="match status" value="1"/>
</dbReference>
<dbReference type="Proteomes" id="UP001439008">
    <property type="component" value="Unassembled WGS sequence"/>
</dbReference>
<reference evidence="5 6" key="1">
    <citation type="journal article" date="2024" name="BMC Biol.">
        <title>Comparative genomics of Ascetosporea gives new insight into the evolutionary basis for animal parasitism in Rhizaria.</title>
        <authorList>
            <person name="Hiltunen Thoren M."/>
            <person name="Onut-Brannstrom I."/>
            <person name="Alfjorden A."/>
            <person name="Peckova H."/>
            <person name="Swords F."/>
            <person name="Hooper C."/>
            <person name="Holzer A.S."/>
            <person name="Bass D."/>
            <person name="Burki F."/>
        </authorList>
    </citation>
    <scope>NUCLEOTIDE SEQUENCE [LARGE SCALE GENOMIC DNA]</scope>
    <source>
        <strain evidence="5">20-A016</strain>
    </source>
</reference>
<dbReference type="EMBL" id="JBDODL010000106">
    <property type="protein sequence ID" value="MES1918690.1"/>
    <property type="molecule type" value="Genomic_DNA"/>
</dbReference>
<feature type="domain" description="RRM" evidence="4">
    <location>
        <begin position="64"/>
        <end position="141"/>
    </location>
</feature>
<sequence>MPREKELHVLKSRDRRSFAVRYEPKKAGYINGKSIGFHDKALRRAEKANYNADKDPMIKGNPFKTLFVSRLEKTLTENQIKAVFERFGDIKRIRLVKNKNNVSRGYAFLEFRRSKSFMRAYTTSNKMVIKGKRILVDFERERIMKGWKPRRLGFIVIKNWLHYYRII</sequence>
<dbReference type="InterPro" id="IPR035979">
    <property type="entry name" value="RBD_domain_sf"/>
</dbReference>
<keyword evidence="6" id="KW-1185">Reference proteome</keyword>
<dbReference type="InterPro" id="IPR000504">
    <property type="entry name" value="RRM_dom"/>
</dbReference>
<accession>A0ABV2AG77</accession>
<evidence type="ECO:0000313" key="6">
    <source>
        <dbReference type="Proteomes" id="UP001439008"/>
    </source>
</evidence>
<protein>
    <recommendedName>
        <fullName evidence="4">RRM domain-containing protein</fullName>
    </recommendedName>
</protein>
<evidence type="ECO:0000313" key="5">
    <source>
        <dbReference type="EMBL" id="MES1918690.1"/>
    </source>
</evidence>
<evidence type="ECO:0000256" key="1">
    <source>
        <dbReference type="ARBA" id="ARBA00004123"/>
    </source>
</evidence>
<dbReference type="SUPFAM" id="SSF54928">
    <property type="entry name" value="RNA-binding domain, RBD"/>
    <property type="match status" value="1"/>
</dbReference>
<evidence type="ECO:0000256" key="3">
    <source>
        <dbReference type="PROSITE-ProRule" id="PRU00176"/>
    </source>
</evidence>
<comment type="subcellular location">
    <subcellularLocation>
        <location evidence="1">Nucleus</location>
    </subcellularLocation>
</comment>
<dbReference type="SMART" id="SM00360">
    <property type="entry name" value="RRM"/>
    <property type="match status" value="1"/>
</dbReference>
<dbReference type="Pfam" id="PF00076">
    <property type="entry name" value="RRM_1"/>
    <property type="match status" value="1"/>
</dbReference>
<gene>
    <name evidence="5" type="ORF">MHBO_000617</name>
</gene>
<name>A0ABV2AG77_9EUKA</name>